<sequence>MRIACLQFNSELGRLNENIARANALLQAASPQTIDLLVLPELAFTGYNYPSLSSILPHLEPTASGPSTAWAKETASRLNCIVTVGYPELCTAPPTSNINIHDLSPAGGIIAYNSTVSVSPRGEILAHYRKTHLYYTDETWARESPSGWLSSSLTFAPKTCPERILRANFGICMDLNPHKFEAPWEAYEFASHALASESEMLVLSMAWLTALDVSELAAHAEEPDLSTLSYWIARLKPLVEADKEVIAVFGNRCGMEAGKNPLGVEEGVRYAGSSWIGKVGNGAVKIWEIMGRAQEGVIVADTEQEPKWILRQQPGDDDELEG</sequence>
<dbReference type="GO" id="GO:0070773">
    <property type="term" value="F:protein-N-terminal glutamine amidohydrolase activity"/>
    <property type="evidence" value="ECO:0007669"/>
    <property type="project" value="InterPro"/>
</dbReference>
<dbReference type="Pfam" id="PF00795">
    <property type="entry name" value="CN_hydrolase"/>
    <property type="match status" value="1"/>
</dbReference>
<proteinExistence type="predicted"/>
<protein>
    <submittedName>
        <fullName evidence="2">Carbon-nitrogen hydrolase</fullName>
    </submittedName>
</protein>
<feature type="domain" description="CN hydrolase" evidence="1">
    <location>
        <begin position="1"/>
        <end position="304"/>
    </location>
</feature>
<comment type="caution">
    <text evidence="2">The sequence shown here is derived from an EMBL/GenBank/DDBJ whole genome shotgun (WGS) entry which is preliminary data.</text>
</comment>
<dbReference type="OrthoDB" id="201515at2759"/>
<dbReference type="AlphaFoldDB" id="A0A8H3HW34"/>
<reference evidence="2" key="1">
    <citation type="submission" date="2021-03" db="EMBL/GenBank/DDBJ databases">
        <authorList>
            <person name="Tagirdzhanova G."/>
        </authorList>
    </citation>
    <scope>NUCLEOTIDE SEQUENCE</scope>
</reference>
<dbReference type="GO" id="GO:0008418">
    <property type="term" value="F:protein-N-terminal asparagine amidohydrolase activity"/>
    <property type="evidence" value="ECO:0007669"/>
    <property type="project" value="InterPro"/>
</dbReference>
<dbReference type="Proteomes" id="UP000664534">
    <property type="component" value="Unassembled WGS sequence"/>
</dbReference>
<gene>
    <name evidence="2" type="primary">NTA1</name>
    <name evidence="2" type="ORF">IMSHALPRED_000184</name>
</gene>
<organism evidence="2 3">
    <name type="scientific">Imshaugia aleurites</name>
    <dbReference type="NCBI Taxonomy" id="172621"/>
    <lineage>
        <taxon>Eukaryota</taxon>
        <taxon>Fungi</taxon>
        <taxon>Dikarya</taxon>
        <taxon>Ascomycota</taxon>
        <taxon>Pezizomycotina</taxon>
        <taxon>Lecanoromycetes</taxon>
        <taxon>OSLEUM clade</taxon>
        <taxon>Lecanoromycetidae</taxon>
        <taxon>Lecanorales</taxon>
        <taxon>Lecanorineae</taxon>
        <taxon>Parmeliaceae</taxon>
        <taxon>Imshaugia</taxon>
    </lineage>
</organism>
<dbReference type="SUPFAM" id="SSF56317">
    <property type="entry name" value="Carbon-nitrogen hydrolase"/>
    <property type="match status" value="1"/>
</dbReference>
<dbReference type="GO" id="GO:0030163">
    <property type="term" value="P:protein catabolic process"/>
    <property type="evidence" value="ECO:0007669"/>
    <property type="project" value="TreeGrafter"/>
</dbReference>
<dbReference type="InterPro" id="IPR036526">
    <property type="entry name" value="C-N_Hydrolase_sf"/>
</dbReference>
<dbReference type="Gene3D" id="3.60.110.10">
    <property type="entry name" value="Carbon-nitrogen hydrolase"/>
    <property type="match status" value="1"/>
</dbReference>
<dbReference type="InterPro" id="IPR039703">
    <property type="entry name" value="Nta1"/>
</dbReference>
<evidence type="ECO:0000259" key="1">
    <source>
        <dbReference type="PROSITE" id="PS50263"/>
    </source>
</evidence>
<evidence type="ECO:0000313" key="3">
    <source>
        <dbReference type="Proteomes" id="UP000664534"/>
    </source>
</evidence>
<keyword evidence="3" id="KW-1185">Reference proteome</keyword>
<dbReference type="PROSITE" id="PS50263">
    <property type="entry name" value="CN_HYDROLASE"/>
    <property type="match status" value="1"/>
</dbReference>
<dbReference type="PANTHER" id="PTHR11750:SF26">
    <property type="entry name" value="PROTEIN N-TERMINAL AMIDASE"/>
    <property type="match status" value="1"/>
</dbReference>
<accession>A0A8H3HW34</accession>
<dbReference type="EMBL" id="CAJPDT010000001">
    <property type="protein sequence ID" value="CAF9904822.1"/>
    <property type="molecule type" value="Genomic_DNA"/>
</dbReference>
<dbReference type="InterPro" id="IPR003010">
    <property type="entry name" value="C-N_Hydrolase"/>
</dbReference>
<evidence type="ECO:0000313" key="2">
    <source>
        <dbReference type="EMBL" id="CAF9904822.1"/>
    </source>
</evidence>
<name>A0A8H3HW34_9LECA</name>
<keyword evidence="2" id="KW-0378">Hydrolase</keyword>
<dbReference type="PANTHER" id="PTHR11750">
    <property type="entry name" value="PROTEIN N-TERMINAL AMIDASE"/>
    <property type="match status" value="1"/>
</dbReference>